<accession>A0A9C9THQ0</accession>
<evidence type="ECO:0000313" key="3">
    <source>
        <dbReference type="EMBL" id="HEU01725.1"/>
    </source>
</evidence>
<comment type="caution">
    <text evidence="3">The sequence shown here is derived from an EMBL/GenBank/DDBJ whole genome shotgun (WGS) entry which is preliminary data.</text>
</comment>
<organism evidence="3 4">
    <name type="scientific">Aurantimonas coralicida</name>
    <dbReference type="NCBI Taxonomy" id="182270"/>
    <lineage>
        <taxon>Bacteria</taxon>
        <taxon>Pseudomonadati</taxon>
        <taxon>Pseudomonadota</taxon>
        <taxon>Alphaproteobacteria</taxon>
        <taxon>Hyphomicrobiales</taxon>
        <taxon>Aurantimonadaceae</taxon>
        <taxon>Aurantimonas</taxon>
    </lineage>
</organism>
<dbReference type="GO" id="GO:0002161">
    <property type="term" value="F:aminoacyl-tRNA deacylase activity"/>
    <property type="evidence" value="ECO:0007669"/>
    <property type="project" value="InterPro"/>
</dbReference>
<dbReference type="InterPro" id="IPR040285">
    <property type="entry name" value="ProX/PRXD1"/>
</dbReference>
<dbReference type="Proteomes" id="UP000885680">
    <property type="component" value="Unassembled WGS sequence"/>
</dbReference>
<feature type="domain" description="YbaK/aminoacyl-tRNA synthetase-associated" evidence="2">
    <location>
        <begin position="9"/>
        <end position="114"/>
    </location>
</feature>
<evidence type="ECO:0000256" key="1">
    <source>
        <dbReference type="ARBA" id="ARBA00010201"/>
    </source>
</evidence>
<dbReference type="Gene3D" id="3.90.960.10">
    <property type="entry name" value="YbaK/aminoacyl-tRNA synthetase-associated domain"/>
    <property type="match status" value="1"/>
</dbReference>
<evidence type="ECO:0000259" key="2">
    <source>
        <dbReference type="Pfam" id="PF04073"/>
    </source>
</evidence>
<dbReference type="InterPro" id="IPR036754">
    <property type="entry name" value="YbaK/aa-tRNA-synt-asso_dom_sf"/>
</dbReference>
<protein>
    <submittedName>
        <fullName evidence="3">Prolyl-tRNA synthetase associated domain-containing protein</fullName>
    </submittedName>
</protein>
<dbReference type="Pfam" id="PF04073">
    <property type="entry name" value="tRNA_edit"/>
    <property type="match status" value="1"/>
</dbReference>
<evidence type="ECO:0000313" key="4">
    <source>
        <dbReference type="Proteomes" id="UP000885680"/>
    </source>
</evidence>
<dbReference type="InterPro" id="IPR007214">
    <property type="entry name" value="YbaK/aa-tRNA-synth-assoc-dom"/>
</dbReference>
<dbReference type="EMBL" id="DRGN01000220">
    <property type="protein sequence ID" value="HEU01725.1"/>
    <property type="molecule type" value="Genomic_DNA"/>
</dbReference>
<reference evidence="3" key="1">
    <citation type="journal article" date="2020" name="mSystems">
        <title>Genome- and Community-Level Interaction Insights into Carbon Utilization and Element Cycling Functions of Hydrothermarchaeota in Hydrothermal Sediment.</title>
        <authorList>
            <person name="Zhou Z."/>
            <person name="Liu Y."/>
            <person name="Xu W."/>
            <person name="Pan J."/>
            <person name="Luo Z.H."/>
            <person name="Li M."/>
        </authorList>
    </citation>
    <scope>NUCLEOTIDE SEQUENCE</scope>
    <source>
        <strain evidence="3">HyVt-347</strain>
    </source>
</reference>
<dbReference type="PANTHER" id="PTHR31423">
    <property type="entry name" value="YBAK DOMAIN-CONTAINING PROTEIN"/>
    <property type="match status" value="1"/>
</dbReference>
<dbReference type="PANTHER" id="PTHR31423:SF3">
    <property type="entry name" value="PROLYL-TRNA SYNTHETASE ASSOCIATED DOMAIN-CONTAINING PROTEIN 1-RELATED"/>
    <property type="match status" value="1"/>
</dbReference>
<comment type="similarity">
    <text evidence="1">Belongs to the PRORSD1 family.</text>
</comment>
<dbReference type="AlphaFoldDB" id="A0A9C9THQ0"/>
<sequence>MRGDILGIFTKNLLLQDKKGLLFLIVCHEDKAVDVKTLHRHIGASGHLGFASPDQMRGVLRLEPGALTPLALLNDEDGLVTVVVEASLMDAEQVNFHPLINTESIGLQPADLFNFIASFGREAVISDLGSAAGDAVVQ</sequence>
<gene>
    <name evidence="3" type="ORF">ENH89_15645</name>
</gene>
<dbReference type="SUPFAM" id="SSF55826">
    <property type="entry name" value="YbaK/ProRS associated domain"/>
    <property type="match status" value="1"/>
</dbReference>
<proteinExistence type="inferred from homology"/>
<name>A0A9C9THQ0_9HYPH</name>